<dbReference type="UniPathway" id="UPA00344"/>
<dbReference type="GO" id="GO:0046872">
    <property type="term" value="F:metal ion binding"/>
    <property type="evidence" value="ECO:0007669"/>
    <property type="project" value="UniProtKB-UniRule"/>
</dbReference>
<evidence type="ECO:0000256" key="9">
    <source>
        <dbReference type="ARBA" id="ARBA00023150"/>
    </source>
</evidence>
<evidence type="ECO:0000259" key="12">
    <source>
        <dbReference type="SMART" id="SM00852"/>
    </source>
</evidence>
<gene>
    <name evidence="13" type="ORF">SAMN04489858_106214</name>
</gene>
<keyword evidence="5 11" id="KW-0500">Molybdenum</keyword>
<dbReference type="InterPro" id="IPR036425">
    <property type="entry name" value="MoaB/Mog-like_dom_sf"/>
</dbReference>
<keyword evidence="6 11" id="KW-0808">Transferase</keyword>
<dbReference type="SUPFAM" id="SSF53218">
    <property type="entry name" value="Molybdenum cofactor biosynthesis proteins"/>
    <property type="match status" value="1"/>
</dbReference>
<dbReference type="GO" id="GO:0061599">
    <property type="term" value="F:molybdopterin molybdotransferase activity"/>
    <property type="evidence" value="ECO:0007669"/>
    <property type="project" value="UniProtKB-UniRule"/>
</dbReference>
<evidence type="ECO:0000313" key="13">
    <source>
        <dbReference type="EMBL" id="SET57173.1"/>
    </source>
</evidence>
<dbReference type="InterPro" id="IPR005111">
    <property type="entry name" value="MoeA_C_domain_IV"/>
</dbReference>
<dbReference type="InterPro" id="IPR001453">
    <property type="entry name" value="MoaB/Mog_dom"/>
</dbReference>
<dbReference type="RefSeq" id="WP_090734748.1">
    <property type="nucleotide sequence ID" value="NZ_FOHO01000006.1"/>
</dbReference>
<keyword evidence="9 11" id="KW-0501">Molybdenum cofactor biosynthesis</keyword>
<evidence type="ECO:0000256" key="11">
    <source>
        <dbReference type="RuleBase" id="RU365090"/>
    </source>
</evidence>
<comment type="function">
    <text evidence="2 11">Catalyzes the insertion of molybdate into adenylated molybdopterin with the concomitant release of AMP.</text>
</comment>
<reference evidence="13 14" key="1">
    <citation type="submission" date="2016-10" db="EMBL/GenBank/DDBJ databases">
        <authorList>
            <person name="de Groot N.N."/>
        </authorList>
    </citation>
    <scope>NUCLEOTIDE SEQUENCE [LARGE SCALE GENOMIC DNA]</scope>
    <source>
        <strain evidence="13 14">DSM 17862</strain>
    </source>
</reference>
<evidence type="ECO:0000256" key="1">
    <source>
        <dbReference type="ARBA" id="ARBA00001946"/>
    </source>
</evidence>
<evidence type="ECO:0000256" key="8">
    <source>
        <dbReference type="ARBA" id="ARBA00022842"/>
    </source>
</evidence>
<dbReference type="InterPro" id="IPR038987">
    <property type="entry name" value="MoeA-like"/>
</dbReference>
<dbReference type="Pfam" id="PF00994">
    <property type="entry name" value="MoCF_biosynth"/>
    <property type="match status" value="1"/>
</dbReference>
<evidence type="ECO:0000256" key="7">
    <source>
        <dbReference type="ARBA" id="ARBA00022723"/>
    </source>
</evidence>
<evidence type="ECO:0000256" key="5">
    <source>
        <dbReference type="ARBA" id="ARBA00022505"/>
    </source>
</evidence>
<dbReference type="GO" id="GO:0006777">
    <property type="term" value="P:Mo-molybdopterin cofactor biosynthetic process"/>
    <property type="evidence" value="ECO:0007669"/>
    <property type="project" value="UniProtKB-UniRule"/>
</dbReference>
<feature type="domain" description="MoaB/Mog" evidence="12">
    <location>
        <begin position="170"/>
        <end position="307"/>
    </location>
</feature>
<comment type="similarity">
    <text evidence="4 11">Belongs to the MoeA family.</text>
</comment>
<dbReference type="InterPro" id="IPR036135">
    <property type="entry name" value="MoeA_linker/N_sf"/>
</dbReference>
<dbReference type="FunFam" id="3.40.980.10:FF:000004">
    <property type="entry name" value="Molybdopterin molybdenumtransferase"/>
    <property type="match status" value="1"/>
</dbReference>
<dbReference type="AlphaFoldDB" id="A0A1I0FI16"/>
<dbReference type="STRING" id="364199.SAMN04489858_106214"/>
<keyword evidence="7 11" id="KW-0479">Metal-binding</keyword>
<evidence type="ECO:0000256" key="10">
    <source>
        <dbReference type="ARBA" id="ARBA00047317"/>
    </source>
</evidence>
<sequence>MISVDEALQRVLALAPQPKPELIGLENALGRILLEPAVSRMTQPPFNAAAMDGYAWRSADAGQSLRIVGEAAAGHPWTGTAQPGTAIRIFTGAAVPDGFDRVEMQENTRREGDLLTITEASHGTHIRSRGCDFAEADELPAGRRLTAADIGLLAAMNVPQVMVARRPKVAIMASGDELVRPGDTPRDGQIISSNDLAIAALAQEVGAETTLLPIAADTEHSLRECFHMARDADLLITIGGASVGDHDLVGKVAAELGLERAFYKIAMRPGKPLMAGDLHGTAMLGLPGNPVSSIVCGKIFMQPLIRRMQGFTDLDQTRKAMLGVDLVAEGNRQHYLRAKLDRQDGQPTITPFDRQDSSLLSILSQADALLVRPSGDRARAKGEMMEYLPLHGGS</sequence>
<protein>
    <recommendedName>
        <fullName evidence="11">Molybdopterin molybdenumtransferase</fullName>
        <ecNumber evidence="11">2.10.1.1</ecNumber>
    </recommendedName>
</protein>
<dbReference type="Proteomes" id="UP000199180">
    <property type="component" value="Unassembled WGS sequence"/>
</dbReference>
<evidence type="ECO:0000256" key="4">
    <source>
        <dbReference type="ARBA" id="ARBA00010763"/>
    </source>
</evidence>
<organism evidence="13 14">
    <name type="scientific">Paracoccus homiensis</name>
    <dbReference type="NCBI Taxonomy" id="364199"/>
    <lineage>
        <taxon>Bacteria</taxon>
        <taxon>Pseudomonadati</taxon>
        <taxon>Pseudomonadota</taxon>
        <taxon>Alphaproteobacteria</taxon>
        <taxon>Rhodobacterales</taxon>
        <taxon>Paracoccaceae</taxon>
        <taxon>Paracoccus</taxon>
    </lineage>
</organism>
<dbReference type="Gene3D" id="3.40.980.10">
    <property type="entry name" value="MoaB/Mog-like domain"/>
    <property type="match status" value="1"/>
</dbReference>
<accession>A0A1I0FI16</accession>
<dbReference type="Gene3D" id="2.40.340.10">
    <property type="entry name" value="MoeA, C-terminal, domain IV"/>
    <property type="match status" value="1"/>
</dbReference>
<comment type="pathway">
    <text evidence="3 11">Cofactor biosynthesis; molybdopterin biosynthesis.</text>
</comment>
<evidence type="ECO:0000256" key="3">
    <source>
        <dbReference type="ARBA" id="ARBA00005046"/>
    </source>
</evidence>
<keyword evidence="14" id="KW-1185">Reference proteome</keyword>
<dbReference type="PANTHER" id="PTHR10192:SF5">
    <property type="entry name" value="GEPHYRIN"/>
    <property type="match status" value="1"/>
</dbReference>
<dbReference type="SUPFAM" id="SSF63867">
    <property type="entry name" value="MoeA C-terminal domain-like"/>
    <property type="match status" value="1"/>
</dbReference>
<dbReference type="SMART" id="SM00852">
    <property type="entry name" value="MoCF_biosynth"/>
    <property type="match status" value="1"/>
</dbReference>
<dbReference type="OrthoDB" id="9804758at2"/>
<dbReference type="EC" id="2.10.1.1" evidence="11"/>
<dbReference type="NCBIfam" id="NF045515">
    <property type="entry name" value="Glp_gephyrin"/>
    <property type="match status" value="1"/>
</dbReference>
<dbReference type="Gene3D" id="2.170.190.11">
    <property type="entry name" value="Molybdopterin biosynthesis moea protein, domain 3"/>
    <property type="match status" value="1"/>
</dbReference>
<dbReference type="InterPro" id="IPR005110">
    <property type="entry name" value="MoeA_linker/N"/>
</dbReference>
<dbReference type="GO" id="GO:0005829">
    <property type="term" value="C:cytosol"/>
    <property type="evidence" value="ECO:0007669"/>
    <property type="project" value="TreeGrafter"/>
</dbReference>
<dbReference type="Gene3D" id="3.90.105.10">
    <property type="entry name" value="Molybdopterin biosynthesis moea protein, domain 2"/>
    <property type="match status" value="1"/>
</dbReference>
<dbReference type="EMBL" id="FOHO01000006">
    <property type="protein sequence ID" value="SET57173.1"/>
    <property type="molecule type" value="Genomic_DNA"/>
</dbReference>
<name>A0A1I0FI16_9RHOB</name>
<comment type="cofactor">
    <cofactor evidence="1 11">
        <name>Mg(2+)</name>
        <dbReference type="ChEBI" id="CHEBI:18420"/>
    </cofactor>
</comment>
<evidence type="ECO:0000256" key="6">
    <source>
        <dbReference type="ARBA" id="ARBA00022679"/>
    </source>
</evidence>
<comment type="catalytic activity">
    <reaction evidence="10">
        <text>adenylyl-molybdopterin + molybdate = Mo-molybdopterin + AMP + H(+)</text>
        <dbReference type="Rhea" id="RHEA:35047"/>
        <dbReference type="ChEBI" id="CHEBI:15378"/>
        <dbReference type="ChEBI" id="CHEBI:36264"/>
        <dbReference type="ChEBI" id="CHEBI:62727"/>
        <dbReference type="ChEBI" id="CHEBI:71302"/>
        <dbReference type="ChEBI" id="CHEBI:456215"/>
        <dbReference type="EC" id="2.10.1.1"/>
    </reaction>
</comment>
<dbReference type="Pfam" id="PF03454">
    <property type="entry name" value="MoeA_C"/>
    <property type="match status" value="1"/>
</dbReference>
<evidence type="ECO:0000313" key="14">
    <source>
        <dbReference type="Proteomes" id="UP000199180"/>
    </source>
</evidence>
<dbReference type="CDD" id="cd00887">
    <property type="entry name" value="MoeA"/>
    <property type="match status" value="1"/>
</dbReference>
<dbReference type="SUPFAM" id="SSF63882">
    <property type="entry name" value="MoeA N-terminal region -like"/>
    <property type="match status" value="1"/>
</dbReference>
<dbReference type="InterPro" id="IPR036688">
    <property type="entry name" value="MoeA_C_domain_IV_sf"/>
</dbReference>
<dbReference type="Pfam" id="PF03453">
    <property type="entry name" value="MoeA_N"/>
    <property type="match status" value="1"/>
</dbReference>
<dbReference type="PANTHER" id="PTHR10192">
    <property type="entry name" value="MOLYBDOPTERIN BIOSYNTHESIS PROTEIN"/>
    <property type="match status" value="1"/>
</dbReference>
<keyword evidence="8 11" id="KW-0460">Magnesium</keyword>
<evidence type="ECO:0000256" key="2">
    <source>
        <dbReference type="ARBA" id="ARBA00002901"/>
    </source>
</evidence>
<proteinExistence type="inferred from homology"/>